<feature type="domain" description="Potassium channel" evidence="2">
    <location>
        <begin position="32"/>
        <end position="103"/>
    </location>
</feature>
<keyword evidence="1" id="KW-0472">Membrane</keyword>
<evidence type="ECO:0000259" key="2">
    <source>
        <dbReference type="Pfam" id="PF07885"/>
    </source>
</evidence>
<dbReference type="AlphaFoldDB" id="C0GFH8"/>
<dbReference type="STRING" id="555088.DealDRAFT_1237"/>
<comment type="caution">
    <text evidence="3">The sequence shown here is derived from an EMBL/GenBank/DDBJ whole genome shotgun (WGS) entry which is preliminary data.</text>
</comment>
<dbReference type="RefSeq" id="WP_008515851.1">
    <property type="nucleotide sequence ID" value="NZ_ACJM01000005.1"/>
</dbReference>
<dbReference type="eggNOG" id="ENOG5031ACR">
    <property type="taxonomic scope" value="Bacteria"/>
</dbReference>
<proteinExistence type="predicted"/>
<dbReference type="Proteomes" id="UP000006443">
    <property type="component" value="Unassembled WGS sequence"/>
</dbReference>
<accession>C0GFH8</accession>
<dbReference type="InterPro" id="IPR013099">
    <property type="entry name" value="K_chnl_dom"/>
</dbReference>
<gene>
    <name evidence="3" type="ORF">DealDRAFT_1237</name>
</gene>
<keyword evidence="4" id="KW-1185">Reference proteome</keyword>
<dbReference type="EMBL" id="ACJM01000005">
    <property type="protein sequence ID" value="EEG77938.1"/>
    <property type="molecule type" value="Genomic_DNA"/>
</dbReference>
<keyword evidence="1" id="KW-0812">Transmembrane</keyword>
<name>C0GFH8_DETAL</name>
<sequence>MRRRSVILYNIVILFFLYFLIACLFSVVYIMLEILQWGYVIDHYSTSFHQAQPLDLITRSLYFSVITMLAVGYGDVTPFGLSKGVAMIQAFVGYILPYAMILNYLIFNPGNIKASKRKYRRENRPFK</sequence>
<evidence type="ECO:0000313" key="4">
    <source>
        <dbReference type="Proteomes" id="UP000006443"/>
    </source>
</evidence>
<feature type="transmembrane region" description="Helical" evidence="1">
    <location>
        <begin position="6"/>
        <end position="35"/>
    </location>
</feature>
<evidence type="ECO:0000313" key="3">
    <source>
        <dbReference type="EMBL" id="EEG77938.1"/>
    </source>
</evidence>
<reference evidence="3 4" key="1">
    <citation type="submission" date="2009-02" db="EMBL/GenBank/DDBJ databases">
        <title>Sequencing of the draft genome and assembly of Dethiobacter alkaliphilus AHT 1.</title>
        <authorList>
            <consortium name="US DOE Joint Genome Institute (JGI-PGF)"/>
            <person name="Lucas S."/>
            <person name="Copeland A."/>
            <person name="Lapidus A."/>
            <person name="Glavina del Rio T."/>
            <person name="Dalin E."/>
            <person name="Tice H."/>
            <person name="Bruce D."/>
            <person name="Goodwin L."/>
            <person name="Pitluck S."/>
            <person name="Larimer F."/>
            <person name="Land M.L."/>
            <person name="Hauser L."/>
            <person name="Muyzer G."/>
        </authorList>
    </citation>
    <scope>NUCLEOTIDE SEQUENCE [LARGE SCALE GENOMIC DNA]</scope>
    <source>
        <strain evidence="3 4">AHT 1</strain>
    </source>
</reference>
<evidence type="ECO:0000256" key="1">
    <source>
        <dbReference type="SAM" id="Phobius"/>
    </source>
</evidence>
<dbReference type="Pfam" id="PF07885">
    <property type="entry name" value="Ion_trans_2"/>
    <property type="match status" value="1"/>
</dbReference>
<keyword evidence="1" id="KW-1133">Transmembrane helix</keyword>
<dbReference type="PROSITE" id="PS51257">
    <property type="entry name" value="PROKAR_LIPOPROTEIN"/>
    <property type="match status" value="1"/>
</dbReference>
<dbReference type="SUPFAM" id="SSF81324">
    <property type="entry name" value="Voltage-gated potassium channels"/>
    <property type="match status" value="1"/>
</dbReference>
<feature type="transmembrane region" description="Helical" evidence="1">
    <location>
        <begin position="86"/>
        <end position="107"/>
    </location>
</feature>
<protein>
    <submittedName>
        <fullName evidence="3">Ion transport 2 domain protein</fullName>
    </submittedName>
</protein>
<organism evidence="3 4">
    <name type="scientific">Dethiobacter alkaliphilus AHT 1</name>
    <dbReference type="NCBI Taxonomy" id="555088"/>
    <lineage>
        <taxon>Bacteria</taxon>
        <taxon>Bacillati</taxon>
        <taxon>Bacillota</taxon>
        <taxon>Dethiobacteria</taxon>
        <taxon>Dethiobacterales</taxon>
        <taxon>Dethiobacteraceae</taxon>
        <taxon>Dethiobacter</taxon>
    </lineage>
</organism>
<dbReference type="Gene3D" id="1.10.287.70">
    <property type="match status" value="1"/>
</dbReference>